<feature type="region of interest" description="Disordered" evidence="1">
    <location>
        <begin position="1"/>
        <end position="39"/>
    </location>
</feature>
<proteinExistence type="predicted"/>
<gene>
    <name evidence="2" type="ORF">HLRTI_000518</name>
</gene>
<dbReference type="EMBL" id="AFNT02000003">
    <property type="protein sequence ID" value="ERJ07475.1"/>
    <property type="molecule type" value="Genomic_DNA"/>
</dbReference>
<reference evidence="2 3" key="1">
    <citation type="journal article" date="2011" name="J. Bacteriol.">
        <title>Genome sequence of Halorhabdus tiamatea, the first archaeon isolated from a deep-sea anoxic brine lake.</title>
        <authorList>
            <person name="Antunes A."/>
            <person name="Alam I."/>
            <person name="Bajic V.B."/>
            <person name="Stingl U."/>
        </authorList>
    </citation>
    <scope>NUCLEOTIDE SEQUENCE [LARGE SCALE GENOMIC DNA]</scope>
    <source>
        <strain evidence="2 3">SARL4B</strain>
    </source>
</reference>
<dbReference type="Proteomes" id="UP000003861">
    <property type="component" value="Unassembled WGS sequence"/>
</dbReference>
<accession>F7PLS1</accession>
<dbReference type="AlphaFoldDB" id="F7PLS1"/>
<sequence>MPENSTEGDRPSPDGGSDEGLPDDILQESDVDGPHQAKIGTYTPTSIWIHKDDLPVNEGDAIRFVTTDPAEKHPEWGSEQTAGRINEIRSRMDSQLLFITEEGILAHEAEEQSVGAETAGMEVNDDAE</sequence>
<evidence type="ECO:0000256" key="1">
    <source>
        <dbReference type="SAM" id="MobiDB-lite"/>
    </source>
</evidence>
<organism evidence="2 3">
    <name type="scientific">Halorhabdus tiamatea SARL4B</name>
    <dbReference type="NCBI Taxonomy" id="1033806"/>
    <lineage>
        <taxon>Archaea</taxon>
        <taxon>Methanobacteriati</taxon>
        <taxon>Methanobacteriota</taxon>
        <taxon>Stenosarchaea group</taxon>
        <taxon>Halobacteria</taxon>
        <taxon>Halobacteriales</taxon>
        <taxon>Haloarculaceae</taxon>
        <taxon>Halorhabdus</taxon>
    </lineage>
</organism>
<evidence type="ECO:0000313" key="2">
    <source>
        <dbReference type="EMBL" id="ERJ07475.1"/>
    </source>
</evidence>
<feature type="compositionally biased region" description="Acidic residues" evidence="1">
    <location>
        <begin position="16"/>
        <end position="31"/>
    </location>
</feature>
<reference evidence="2 3" key="2">
    <citation type="journal article" date="2013" name="PLoS ONE">
        <title>INDIGO - INtegrated Data Warehouse of MIcrobial GenOmes with Examples from the Red Sea Extremophiles.</title>
        <authorList>
            <person name="Alam I."/>
            <person name="Antunes A."/>
            <person name="Kamau A.A."/>
            <person name="Ba Alawi W."/>
            <person name="Kalkatawi M."/>
            <person name="Stingl U."/>
            <person name="Bajic V.B."/>
        </authorList>
    </citation>
    <scope>NUCLEOTIDE SEQUENCE [LARGE SCALE GENOMIC DNA]</scope>
    <source>
        <strain evidence="2 3">SARL4B</strain>
    </source>
</reference>
<dbReference type="RefSeq" id="WP_008527051.1">
    <property type="nucleotide sequence ID" value="NZ_AFNT02000003.1"/>
</dbReference>
<protein>
    <submittedName>
        <fullName evidence="2">Uncharacterized protein</fullName>
    </submittedName>
</protein>
<comment type="caution">
    <text evidence="2">The sequence shown here is derived from an EMBL/GenBank/DDBJ whole genome shotgun (WGS) entry which is preliminary data.</text>
</comment>
<evidence type="ECO:0000313" key="3">
    <source>
        <dbReference type="Proteomes" id="UP000003861"/>
    </source>
</evidence>
<name>F7PLS1_9EURY</name>